<feature type="domain" description="Mab-21-like HhH/H2TH-like" evidence="2">
    <location>
        <begin position="13"/>
        <end position="89"/>
    </location>
</feature>
<protein>
    <recommendedName>
        <fullName evidence="2">Mab-21-like HhH/H2TH-like domain-containing protein</fullName>
    </recommendedName>
</protein>
<reference evidence="3" key="2">
    <citation type="submission" date="2020-11" db="EMBL/GenBank/DDBJ databases">
        <authorList>
            <person name="McCartney M.A."/>
            <person name="Auch B."/>
            <person name="Kono T."/>
            <person name="Mallez S."/>
            <person name="Becker A."/>
            <person name="Gohl D.M."/>
            <person name="Silverstein K.A.T."/>
            <person name="Koren S."/>
            <person name="Bechman K.B."/>
            <person name="Herman A."/>
            <person name="Abrahante J.E."/>
            <person name="Garbe J."/>
        </authorList>
    </citation>
    <scope>NUCLEOTIDE SEQUENCE</scope>
    <source>
        <strain evidence="3">Duluth1</strain>
        <tissue evidence="3">Whole animal</tissue>
    </source>
</reference>
<dbReference type="Pfam" id="PF20266">
    <property type="entry name" value="Mab-21_C"/>
    <property type="match status" value="1"/>
</dbReference>
<dbReference type="EMBL" id="JAIWYP010000011">
    <property type="protein sequence ID" value="KAH3740451.1"/>
    <property type="molecule type" value="Genomic_DNA"/>
</dbReference>
<evidence type="ECO:0000313" key="3">
    <source>
        <dbReference type="EMBL" id="KAH3740451.1"/>
    </source>
</evidence>
<dbReference type="PANTHER" id="PTHR10656:SF42">
    <property type="entry name" value="CYCLIC GMP-AMP SYNTHASE-LIKE PROTEIN-RELATED"/>
    <property type="match status" value="1"/>
</dbReference>
<evidence type="ECO:0000256" key="1">
    <source>
        <dbReference type="ARBA" id="ARBA00008307"/>
    </source>
</evidence>
<keyword evidence="4" id="KW-1185">Reference proteome</keyword>
<name>A0A9D4D9V7_DREPO</name>
<reference evidence="3" key="1">
    <citation type="journal article" date="2019" name="bioRxiv">
        <title>The Genome of the Zebra Mussel, Dreissena polymorpha: A Resource for Invasive Species Research.</title>
        <authorList>
            <person name="McCartney M.A."/>
            <person name="Auch B."/>
            <person name="Kono T."/>
            <person name="Mallez S."/>
            <person name="Zhang Y."/>
            <person name="Obille A."/>
            <person name="Becker A."/>
            <person name="Abrahante J.E."/>
            <person name="Garbe J."/>
            <person name="Badalamenti J.P."/>
            <person name="Herman A."/>
            <person name="Mangelson H."/>
            <person name="Liachko I."/>
            <person name="Sullivan S."/>
            <person name="Sone E.D."/>
            <person name="Koren S."/>
            <person name="Silverstein K.A.T."/>
            <person name="Beckman K.B."/>
            <person name="Gohl D.M."/>
        </authorList>
    </citation>
    <scope>NUCLEOTIDE SEQUENCE</scope>
    <source>
        <strain evidence="3">Duluth1</strain>
        <tissue evidence="3">Whole animal</tissue>
    </source>
</reference>
<comment type="similarity">
    <text evidence="1">Belongs to the mab-21 family.</text>
</comment>
<dbReference type="Proteomes" id="UP000828390">
    <property type="component" value="Unassembled WGS sequence"/>
</dbReference>
<gene>
    <name evidence="3" type="ORF">DPMN_047157</name>
</gene>
<dbReference type="AlphaFoldDB" id="A0A9D4D9V7"/>
<comment type="caution">
    <text evidence="3">The sequence shown here is derived from an EMBL/GenBank/DDBJ whole genome shotgun (WGS) entry which is preliminary data.</text>
</comment>
<evidence type="ECO:0000313" key="4">
    <source>
        <dbReference type="Proteomes" id="UP000828390"/>
    </source>
</evidence>
<evidence type="ECO:0000259" key="2">
    <source>
        <dbReference type="Pfam" id="PF20266"/>
    </source>
</evidence>
<accession>A0A9D4D9V7</accession>
<sequence>MIRKESFLPGYRNRLSTFHFKTAFFLAIENTRPDVWREDNLISCVKYILAFLKRFLTRRNCLHFTIEYVNMFDGKIERHEFPNLVDKITYVVNSLRTQIENMQMDNIGKTLNQRSARNNGRYCSNNAALFTYVVSMCHVKLLTFNGIKISEAPINYRKDLFENEYTLLQTYYTAPLGNYRKYEYKLIYVISALASTLASVYLEEKAQGLGYNYDAINKLRQMYTHFLESDIICNYMRYASFLFCNGEYDEARTYFDLIERQIEDDNKSNLIYQLFVSPSELLALQIAKQSCVQNAKQQRSVFFTFSNEETMCVPSFLRCEMYRGRFGTYTSQSVGLYSTYDFICVQIEPDLYYLQYLTYIELHQEPKQ</sequence>
<dbReference type="InterPro" id="IPR046906">
    <property type="entry name" value="Mab-21_HhH/H2TH-like"/>
</dbReference>
<dbReference type="Gene3D" id="1.10.1410.40">
    <property type="match status" value="1"/>
</dbReference>
<organism evidence="3 4">
    <name type="scientific">Dreissena polymorpha</name>
    <name type="common">Zebra mussel</name>
    <name type="synonym">Mytilus polymorpha</name>
    <dbReference type="NCBI Taxonomy" id="45954"/>
    <lineage>
        <taxon>Eukaryota</taxon>
        <taxon>Metazoa</taxon>
        <taxon>Spiralia</taxon>
        <taxon>Lophotrochozoa</taxon>
        <taxon>Mollusca</taxon>
        <taxon>Bivalvia</taxon>
        <taxon>Autobranchia</taxon>
        <taxon>Heteroconchia</taxon>
        <taxon>Euheterodonta</taxon>
        <taxon>Imparidentia</taxon>
        <taxon>Neoheterodontei</taxon>
        <taxon>Myida</taxon>
        <taxon>Dreissenoidea</taxon>
        <taxon>Dreissenidae</taxon>
        <taxon>Dreissena</taxon>
    </lineage>
</organism>
<dbReference type="PANTHER" id="PTHR10656">
    <property type="entry name" value="CELL FATE DETERMINING PROTEIN MAB21-RELATED"/>
    <property type="match status" value="1"/>
</dbReference>
<proteinExistence type="inferred from homology"/>